<dbReference type="Gramene" id="TKW28426">
    <property type="protein sequence ID" value="TKW28426"/>
    <property type="gene ID" value="SEVIR_3G315203v2"/>
</dbReference>
<dbReference type="AlphaFoldDB" id="A0A4V6DA35"/>
<organism evidence="1 2">
    <name type="scientific">Setaria viridis</name>
    <name type="common">Green bristlegrass</name>
    <name type="synonym">Setaria italica subsp. viridis</name>
    <dbReference type="NCBI Taxonomy" id="4556"/>
    <lineage>
        <taxon>Eukaryota</taxon>
        <taxon>Viridiplantae</taxon>
        <taxon>Streptophyta</taxon>
        <taxon>Embryophyta</taxon>
        <taxon>Tracheophyta</taxon>
        <taxon>Spermatophyta</taxon>
        <taxon>Magnoliopsida</taxon>
        <taxon>Liliopsida</taxon>
        <taxon>Poales</taxon>
        <taxon>Poaceae</taxon>
        <taxon>PACMAD clade</taxon>
        <taxon>Panicoideae</taxon>
        <taxon>Panicodae</taxon>
        <taxon>Paniceae</taxon>
        <taxon>Cenchrinae</taxon>
        <taxon>Setaria</taxon>
    </lineage>
</organism>
<keyword evidence="2" id="KW-1185">Reference proteome</keyword>
<proteinExistence type="predicted"/>
<reference evidence="1" key="1">
    <citation type="submission" date="2019-03" db="EMBL/GenBank/DDBJ databases">
        <title>WGS assembly of Setaria viridis.</title>
        <authorList>
            <person name="Huang P."/>
            <person name="Jenkins J."/>
            <person name="Grimwood J."/>
            <person name="Barry K."/>
            <person name="Healey A."/>
            <person name="Mamidi S."/>
            <person name="Sreedasyam A."/>
            <person name="Shu S."/>
            <person name="Feldman M."/>
            <person name="Wu J."/>
            <person name="Yu Y."/>
            <person name="Chen C."/>
            <person name="Johnson J."/>
            <person name="Rokhsar D."/>
            <person name="Baxter I."/>
            <person name="Schmutz J."/>
            <person name="Brutnell T."/>
            <person name="Kellogg E."/>
        </authorList>
    </citation>
    <scope>NUCLEOTIDE SEQUENCE [LARGE SCALE GENOMIC DNA]</scope>
</reference>
<protein>
    <submittedName>
        <fullName evidence="1">Uncharacterized protein</fullName>
    </submittedName>
</protein>
<evidence type="ECO:0000313" key="2">
    <source>
        <dbReference type="Proteomes" id="UP000298652"/>
    </source>
</evidence>
<gene>
    <name evidence="1" type="ORF">SEVIR_3G315203v2</name>
</gene>
<name>A0A4V6DA35_SETVI</name>
<sequence>MVILRSTSLGTGKIQISLQSAMHPSQIDRDEVCSWVGILPTQIEDGEVHLRLVRALLHAVDDSEFASISLQMVAFQGRSPTTTSTTTNRKTRDGPSLKLPLEVVFAIAHVSTA</sequence>
<dbReference type="Proteomes" id="UP000298652">
    <property type="component" value="Chromosome 3"/>
</dbReference>
<evidence type="ECO:0000313" key="1">
    <source>
        <dbReference type="EMBL" id="TKW28426.1"/>
    </source>
</evidence>
<accession>A0A4V6DA35</accession>
<dbReference type="EMBL" id="CM016554">
    <property type="protein sequence ID" value="TKW28426.1"/>
    <property type="molecule type" value="Genomic_DNA"/>
</dbReference>